<sequence>MDESKKSKRRRRLRISGDETGDGSTGTWNIERPVDGSIGPLGSGELVTRGPTKEIDVSRTPRHHHQTPDAFTSLRMSGSTPDCRSWPTSVALTSGQQPIKGGAMQVSLRVNDGPEIKSLDVAWTALSYKVRAGHPIPPFRNPFFILFQCTRAYQLRKNEPISQPIGLNARLEQFKTLSLLRTAYCVRALDTNGLKRSR</sequence>
<evidence type="ECO:0000256" key="1">
    <source>
        <dbReference type="SAM" id="MobiDB-lite"/>
    </source>
</evidence>
<feature type="compositionally biased region" description="Basic residues" evidence="1">
    <location>
        <begin position="1"/>
        <end position="14"/>
    </location>
</feature>
<dbReference type="GeneID" id="39583337"/>
<protein>
    <submittedName>
        <fullName evidence="2">Uncharacterized protein</fullName>
    </submittedName>
</protein>
<gene>
    <name evidence="2" type="ORF">SODALDRAFT_376896</name>
</gene>
<dbReference type="RefSeq" id="XP_028469000.1">
    <property type="nucleotide sequence ID" value="XM_028614860.1"/>
</dbReference>
<reference evidence="2 3" key="1">
    <citation type="journal article" date="2018" name="Mol. Ecol.">
        <title>The obligate alkalophilic soda-lake fungus Sodiomyces alkalinus has shifted to a protein diet.</title>
        <authorList>
            <person name="Grum-Grzhimaylo A.A."/>
            <person name="Falkoski D.L."/>
            <person name="van den Heuvel J."/>
            <person name="Valero-Jimenez C.A."/>
            <person name="Min B."/>
            <person name="Choi I.G."/>
            <person name="Lipzen A."/>
            <person name="Daum C.G."/>
            <person name="Aanen D.K."/>
            <person name="Tsang A."/>
            <person name="Henrissat B."/>
            <person name="Bilanenko E.N."/>
            <person name="de Vries R.P."/>
            <person name="van Kan J.A.L."/>
            <person name="Grigoriev I.V."/>
            <person name="Debets A.J.M."/>
        </authorList>
    </citation>
    <scope>NUCLEOTIDE SEQUENCE [LARGE SCALE GENOMIC DNA]</scope>
    <source>
        <strain evidence="2 3">F11</strain>
    </source>
</reference>
<accession>A0A3N2Q351</accession>
<organism evidence="2 3">
    <name type="scientific">Sodiomyces alkalinus (strain CBS 110278 / VKM F-3762 / F11)</name>
    <name type="common">Alkaliphilic filamentous fungus</name>
    <dbReference type="NCBI Taxonomy" id="1314773"/>
    <lineage>
        <taxon>Eukaryota</taxon>
        <taxon>Fungi</taxon>
        <taxon>Dikarya</taxon>
        <taxon>Ascomycota</taxon>
        <taxon>Pezizomycotina</taxon>
        <taxon>Sordariomycetes</taxon>
        <taxon>Hypocreomycetidae</taxon>
        <taxon>Glomerellales</taxon>
        <taxon>Plectosphaerellaceae</taxon>
        <taxon>Sodiomyces</taxon>
    </lineage>
</organism>
<dbReference type="EMBL" id="ML119052">
    <property type="protein sequence ID" value="ROT41194.1"/>
    <property type="molecule type" value="Genomic_DNA"/>
</dbReference>
<evidence type="ECO:0000313" key="3">
    <source>
        <dbReference type="Proteomes" id="UP000272025"/>
    </source>
</evidence>
<feature type="region of interest" description="Disordered" evidence="1">
    <location>
        <begin position="1"/>
        <end position="78"/>
    </location>
</feature>
<dbReference type="Proteomes" id="UP000272025">
    <property type="component" value="Unassembled WGS sequence"/>
</dbReference>
<keyword evidence="3" id="KW-1185">Reference proteome</keyword>
<name>A0A3N2Q351_SODAK</name>
<evidence type="ECO:0000313" key="2">
    <source>
        <dbReference type="EMBL" id="ROT41194.1"/>
    </source>
</evidence>
<proteinExistence type="predicted"/>
<dbReference type="AlphaFoldDB" id="A0A3N2Q351"/>